<dbReference type="Gene3D" id="3.10.28.10">
    <property type="entry name" value="Homing endonucleases"/>
    <property type="match status" value="1"/>
</dbReference>
<protein>
    <submittedName>
        <fullName evidence="1">Uncharacterized protein</fullName>
    </submittedName>
</protein>
<dbReference type="AlphaFoldDB" id="A0A0F9PM37"/>
<comment type="caution">
    <text evidence="1">The sequence shown here is derived from an EMBL/GenBank/DDBJ whole genome shotgun (WGS) entry which is preliminary data.</text>
</comment>
<accession>A0A0F9PM37</accession>
<gene>
    <name evidence="1" type="ORF">LCGC14_0825880</name>
</gene>
<name>A0A0F9PM37_9ZZZZ</name>
<evidence type="ECO:0000313" key="1">
    <source>
        <dbReference type="EMBL" id="KKN31244.1"/>
    </source>
</evidence>
<dbReference type="EMBL" id="LAZR01002345">
    <property type="protein sequence ID" value="KKN31244.1"/>
    <property type="molecule type" value="Genomic_DNA"/>
</dbReference>
<organism evidence="1">
    <name type="scientific">marine sediment metagenome</name>
    <dbReference type="NCBI Taxonomy" id="412755"/>
    <lineage>
        <taxon>unclassified sequences</taxon>
        <taxon>metagenomes</taxon>
        <taxon>ecological metagenomes</taxon>
    </lineage>
</organism>
<reference evidence="1" key="1">
    <citation type="journal article" date="2015" name="Nature">
        <title>Complex archaea that bridge the gap between prokaryotes and eukaryotes.</title>
        <authorList>
            <person name="Spang A."/>
            <person name="Saw J.H."/>
            <person name="Jorgensen S.L."/>
            <person name="Zaremba-Niedzwiedzka K."/>
            <person name="Martijn J."/>
            <person name="Lind A.E."/>
            <person name="van Eijk R."/>
            <person name="Schleper C."/>
            <person name="Guy L."/>
            <person name="Ettema T.J."/>
        </authorList>
    </citation>
    <scope>NUCLEOTIDE SEQUENCE</scope>
</reference>
<dbReference type="InterPro" id="IPR027434">
    <property type="entry name" value="Homing_endonucl"/>
</dbReference>
<sequence>MIQYKQRNIPVISMTNTDRRLVEVCQRALGGKIYDSGAISGNRKRGWKWYVMGDAVIHVARQLAPYLLSKQRQAWLLAALPTGSPGAPRGKPGRPRLHPLVIALRESAAQLIRPLNRRGARELN</sequence>
<proteinExistence type="predicted"/>